<accession>A0A7I8DHB4</accession>
<organism evidence="4 5">
    <name type="scientific">Anaerocolumna chitinilytica</name>
    <dbReference type="NCBI Taxonomy" id="1727145"/>
    <lineage>
        <taxon>Bacteria</taxon>
        <taxon>Bacillati</taxon>
        <taxon>Bacillota</taxon>
        <taxon>Clostridia</taxon>
        <taxon>Lachnospirales</taxon>
        <taxon>Lachnospiraceae</taxon>
        <taxon>Anaerocolumna</taxon>
    </lineage>
</organism>
<keyword evidence="5" id="KW-1185">Reference proteome</keyword>
<dbReference type="PROSITE" id="PS51462">
    <property type="entry name" value="NUDIX"/>
    <property type="match status" value="1"/>
</dbReference>
<protein>
    <recommendedName>
        <fullName evidence="3">Nudix hydrolase domain-containing protein</fullName>
    </recommendedName>
</protein>
<dbReference type="Pfam" id="PF00293">
    <property type="entry name" value="NUDIX"/>
    <property type="match status" value="1"/>
</dbReference>
<sequence length="186" mass="21386">METWLNMDYNTKENKAITYQISRNELRKEYKMDNHDNTNWYQSVTGIVFKDNKVLLVRHTYGSGKGKLIVPGGYVNLNETPQEAVKREVFEETKVIVEPDRVVGIRFNNHDWYVAFTANYISGEAISDGKENSEAIWLDIDEALDREDVAELTKKLISCAMSESAFHEIPYEGNAKSWPYSLYGAT</sequence>
<dbReference type="Gene3D" id="3.90.79.10">
    <property type="entry name" value="Nucleoside Triphosphate Pyrophosphohydrolase"/>
    <property type="match status" value="1"/>
</dbReference>
<dbReference type="GO" id="GO:0016787">
    <property type="term" value="F:hydrolase activity"/>
    <property type="evidence" value="ECO:0007669"/>
    <property type="project" value="UniProtKB-KW"/>
</dbReference>
<dbReference type="InterPro" id="IPR000086">
    <property type="entry name" value="NUDIX_hydrolase_dom"/>
</dbReference>
<evidence type="ECO:0000313" key="5">
    <source>
        <dbReference type="Proteomes" id="UP000515703"/>
    </source>
</evidence>
<dbReference type="AlphaFoldDB" id="A0A7I8DHB4"/>
<evidence type="ECO:0000256" key="1">
    <source>
        <dbReference type="ARBA" id="ARBA00001946"/>
    </source>
</evidence>
<keyword evidence="2" id="KW-0378">Hydrolase</keyword>
<evidence type="ECO:0000313" key="4">
    <source>
        <dbReference type="EMBL" id="BCJ97750.1"/>
    </source>
</evidence>
<dbReference type="EMBL" id="AP023368">
    <property type="protein sequence ID" value="BCJ97750.1"/>
    <property type="molecule type" value="Genomic_DNA"/>
</dbReference>
<proteinExistence type="predicted"/>
<comment type="cofactor">
    <cofactor evidence="1">
        <name>Mg(2+)</name>
        <dbReference type="ChEBI" id="CHEBI:18420"/>
    </cofactor>
</comment>
<dbReference type="InterPro" id="IPR015797">
    <property type="entry name" value="NUDIX_hydrolase-like_dom_sf"/>
</dbReference>
<evidence type="ECO:0000259" key="3">
    <source>
        <dbReference type="PROSITE" id="PS51462"/>
    </source>
</evidence>
<evidence type="ECO:0000256" key="2">
    <source>
        <dbReference type="ARBA" id="ARBA00022801"/>
    </source>
</evidence>
<gene>
    <name evidence="4" type="ORF">bsdcttw_07910</name>
</gene>
<reference evidence="4 5" key="2">
    <citation type="submission" date="2020-08" db="EMBL/GenBank/DDBJ databases">
        <authorList>
            <person name="Ueki A."/>
            <person name="Tonouchi A."/>
        </authorList>
    </citation>
    <scope>NUCLEOTIDE SEQUENCE [LARGE SCALE GENOMIC DNA]</scope>
    <source>
        <strain evidence="4 5">CTTW</strain>
    </source>
</reference>
<dbReference type="RefSeq" id="WP_225903785.1">
    <property type="nucleotide sequence ID" value="NZ_AP023368.1"/>
</dbReference>
<reference evidence="4 5" key="1">
    <citation type="submission" date="2020-08" db="EMBL/GenBank/DDBJ databases">
        <title>Draft genome sequencing of an Anaerocolumna strain isolated from anoxic soil subjected to BSD treatment.</title>
        <authorList>
            <person name="Uek A."/>
            <person name="Tonouchi A."/>
        </authorList>
    </citation>
    <scope>NUCLEOTIDE SEQUENCE [LARGE SCALE GENOMIC DNA]</scope>
    <source>
        <strain evidence="4 5">CTTW</strain>
    </source>
</reference>
<dbReference type="PANTHER" id="PTHR43046">
    <property type="entry name" value="GDP-MANNOSE MANNOSYL HYDROLASE"/>
    <property type="match status" value="1"/>
</dbReference>
<dbReference type="PANTHER" id="PTHR43046:SF14">
    <property type="entry name" value="MUTT_NUDIX FAMILY PROTEIN"/>
    <property type="match status" value="1"/>
</dbReference>
<name>A0A7I8DHB4_9FIRM</name>
<dbReference type="SUPFAM" id="SSF55811">
    <property type="entry name" value="Nudix"/>
    <property type="match status" value="1"/>
</dbReference>
<feature type="domain" description="Nudix hydrolase" evidence="3">
    <location>
        <begin position="39"/>
        <end position="161"/>
    </location>
</feature>
<dbReference type="Proteomes" id="UP000515703">
    <property type="component" value="Chromosome"/>
</dbReference>
<dbReference type="KEGG" id="acht:bsdcttw_07910"/>